<dbReference type="KEGG" id="cfus:CYFUS_006818"/>
<dbReference type="RefSeq" id="WP_095989088.1">
    <property type="nucleotide sequence ID" value="NZ_CP022098.1"/>
</dbReference>
<gene>
    <name evidence="6" type="ORF">CYFUS_006818</name>
</gene>
<accession>A0A250JCL8</accession>
<dbReference type="InterPro" id="IPR005119">
    <property type="entry name" value="LysR_subst-bd"/>
</dbReference>
<dbReference type="EMBL" id="CP022098">
    <property type="protein sequence ID" value="ATB41353.1"/>
    <property type="molecule type" value="Genomic_DNA"/>
</dbReference>
<reference evidence="6 7" key="1">
    <citation type="submission" date="2017-06" db="EMBL/GenBank/DDBJ databases">
        <title>Sequencing and comparative analysis of myxobacterial genomes.</title>
        <authorList>
            <person name="Rupp O."/>
            <person name="Goesmann A."/>
            <person name="Sogaard-Andersen L."/>
        </authorList>
    </citation>
    <scope>NUCLEOTIDE SEQUENCE [LARGE SCALE GENOMIC DNA]</scope>
    <source>
        <strain evidence="6 7">DSM 52655</strain>
    </source>
</reference>
<dbReference type="Gene3D" id="1.10.10.10">
    <property type="entry name" value="Winged helix-like DNA-binding domain superfamily/Winged helix DNA-binding domain"/>
    <property type="match status" value="1"/>
</dbReference>
<dbReference type="Gene3D" id="3.40.190.290">
    <property type="match status" value="1"/>
</dbReference>
<keyword evidence="4" id="KW-0804">Transcription</keyword>
<sequence length="299" mass="34150">MFDFTLHELVCLDAVVTGGSFQSAAKMLHRSHPSIHAAIKNLEAQLGIRLLDRSGYRVALTEEGRTFHARARGLLADARSLHTLADCLAQGEESELHVVVASLCPLDRIVKLLRRFSDDFPHTQLHLHFDSLSGPLERLFDQDADLIFHDHDRSDPHLDSIELFGVELIPVVAPGFLPFPITDGLTPEDMRNHVQCVIRDSARRLPPQDYFVVDGARRWTVGDQWMKKELILRGMGWGHMPRFMIEQELKDGRLLSIAGRYLKRFRREIVAARLHHVPRGPVAKRLWEYIETEARRSSP</sequence>
<evidence type="ECO:0000256" key="2">
    <source>
        <dbReference type="ARBA" id="ARBA00023015"/>
    </source>
</evidence>
<dbReference type="PROSITE" id="PS50931">
    <property type="entry name" value="HTH_LYSR"/>
    <property type="match status" value="1"/>
</dbReference>
<evidence type="ECO:0000256" key="1">
    <source>
        <dbReference type="ARBA" id="ARBA00009437"/>
    </source>
</evidence>
<evidence type="ECO:0000313" key="7">
    <source>
        <dbReference type="Proteomes" id="UP000217257"/>
    </source>
</evidence>
<keyword evidence="3" id="KW-0238">DNA-binding</keyword>
<name>A0A250JCL8_9BACT</name>
<protein>
    <submittedName>
        <fullName evidence="6">Transcriptional regulator</fullName>
    </submittedName>
</protein>
<dbReference type="SUPFAM" id="SSF46785">
    <property type="entry name" value="Winged helix' DNA-binding domain"/>
    <property type="match status" value="1"/>
</dbReference>
<dbReference type="GO" id="GO:0000976">
    <property type="term" value="F:transcription cis-regulatory region binding"/>
    <property type="evidence" value="ECO:0007669"/>
    <property type="project" value="TreeGrafter"/>
</dbReference>
<dbReference type="GO" id="GO:0003700">
    <property type="term" value="F:DNA-binding transcription factor activity"/>
    <property type="evidence" value="ECO:0007669"/>
    <property type="project" value="InterPro"/>
</dbReference>
<organism evidence="6 7">
    <name type="scientific">Cystobacter fuscus</name>
    <dbReference type="NCBI Taxonomy" id="43"/>
    <lineage>
        <taxon>Bacteria</taxon>
        <taxon>Pseudomonadati</taxon>
        <taxon>Myxococcota</taxon>
        <taxon>Myxococcia</taxon>
        <taxon>Myxococcales</taxon>
        <taxon>Cystobacterineae</taxon>
        <taxon>Archangiaceae</taxon>
        <taxon>Cystobacter</taxon>
    </lineage>
</organism>
<keyword evidence="2" id="KW-0805">Transcription regulation</keyword>
<dbReference type="SUPFAM" id="SSF53850">
    <property type="entry name" value="Periplasmic binding protein-like II"/>
    <property type="match status" value="1"/>
</dbReference>
<comment type="similarity">
    <text evidence="1">Belongs to the LysR transcriptional regulatory family.</text>
</comment>
<dbReference type="InterPro" id="IPR036388">
    <property type="entry name" value="WH-like_DNA-bd_sf"/>
</dbReference>
<dbReference type="InterPro" id="IPR036390">
    <property type="entry name" value="WH_DNA-bd_sf"/>
</dbReference>
<dbReference type="Proteomes" id="UP000217257">
    <property type="component" value="Chromosome"/>
</dbReference>
<evidence type="ECO:0000259" key="5">
    <source>
        <dbReference type="PROSITE" id="PS50931"/>
    </source>
</evidence>
<dbReference type="Pfam" id="PF03466">
    <property type="entry name" value="LysR_substrate"/>
    <property type="match status" value="1"/>
</dbReference>
<dbReference type="AlphaFoldDB" id="A0A250JCL8"/>
<dbReference type="PANTHER" id="PTHR30126">
    <property type="entry name" value="HTH-TYPE TRANSCRIPTIONAL REGULATOR"/>
    <property type="match status" value="1"/>
</dbReference>
<feature type="domain" description="HTH lysR-type" evidence="5">
    <location>
        <begin position="4"/>
        <end position="61"/>
    </location>
</feature>
<dbReference type="InterPro" id="IPR000847">
    <property type="entry name" value="LysR_HTH_N"/>
</dbReference>
<evidence type="ECO:0000256" key="4">
    <source>
        <dbReference type="ARBA" id="ARBA00023163"/>
    </source>
</evidence>
<proteinExistence type="inferred from homology"/>
<dbReference type="Pfam" id="PF00126">
    <property type="entry name" value="HTH_1"/>
    <property type="match status" value="1"/>
</dbReference>
<evidence type="ECO:0000313" key="6">
    <source>
        <dbReference type="EMBL" id="ATB41353.1"/>
    </source>
</evidence>
<evidence type="ECO:0000256" key="3">
    <source>
        <dbReference type="ARBA" id="ARBA00023125"/>
    </source>
</evidence>
<dbReference type="PANTHER" id="PTHR30126:SF88">
    <property type="entry name" value="TRANSCRIPTIONAL REGULATOR-RELATED"/>
    <property type="match status" value="1"/>
</dbReference>